<feature type="non-terminal residue" evidence="2">
    <location>
        <position position="66"/>
    </location>
</feature>
<evidence type="ECO:0000313" key="2">
    <source>
        <dbReference type="EMBL" id="MCI62290.1"/>
    </source>
</evidence>
<accession>A0A392TQ41</accession>
<proteinExistence type="predicted"/>
<evidence type="ECO:0000313" key="3">
    <source>
        <dbReference type="Proteomes" id="UP000265520"/>
    </source>
</evidence>
<comment type="caution">
    <text evidence="2">The sequence shown here is derived from an EMBL/GenBank/DDBJ whole genome shotgun (WGS) entry which is preliminary data.</text>
</comment>
<organism evidence="2 3">
    <name type="scientific">Trifolium medium</name>
    <dbReference type="NCBI Taxonomy" id="97028"/>
    <lineage>
        <taxon>Eukaryota</taxon>
        <taxon>Viridiplantae</taxon>
        <taxon>Streptophyta</taxon>
        <taxon>Embryophyta</taxon>
        <taxon>Tracheophyta</taxon>
        <taxon>Spermatophyta</taxon>
        <taxon>Magnoliopsida</taxon>
        <taxon>eudicotyledons</taxon>
        <taxon>Gunneridae</taxon>
        <taxon>Pentapetalae</taxon>
        <taxon>rosids</taxon>
        <taxon>fabids</taxon>
        <taxon>Fabales</taxon>
        <taxon>Fabaceae</taxon>
        <taxon>Papilionoideae</taxon>
        <taxon>50 kb inversion clade</taxon>
        <taxon>NPAAA clade</taxon>
        <taxon>Hologalegina</taxon>
        <taxon>IRL clade</taxon>
        <taxon>Trifolieae</taxon>
        <taxon>Trifolium</taxon>
    </lineage>
</organism>
<dbReference type="EMBL" id="LXQA010616339">
    <property type="protein sequence ID" value="MCI62290.1"/>
    <property type="molecule type" value="Genomic_DNA"/>
</dbReference>
<evidence type="ECO:0000256" key="1">
    <source>
        <dbReference type="SAM" id="MobiDB-lite"/>
    </source>
</evidence>
<dbReference type="Proteomes" id="UP000265520">
    <property type="component" value="Unassembled WGS sequence"/>
</dbReference>
<reference evidence="2 3" key="1">
    <citation type="journal article" date="2018" name="Front. Plant Sci.">
        <title>Red Clover (Trifolium pratense) and Zigzag Clover (T. medium) - A Picture of Genomic Similarities and Differences.</title>
        <authorList>
            <person name="Dluhosova J."/>
            <person name="Istvanek J."/>
            <person name="Nedelnik J."/>
            <person name="Repkova J."/>
        </authorList>
    </citation>
    <scope>NUCLEOTIDE SEQUENCE [LARGE SCALE GENOMIC DNA]</scope>
    <source>
        <strain evidence="3">cv. 10/8</strain>
        <tissue evidence="2">Leaf</tissue>
    </source>
</reference>
<feature type="region of interest" description="Disordered" evidence="1">
    <location>
        <begin position="1"/>
        <end position="23"/>
    </location>
</feature>
<sequence length="66" mass="7545">MTRGHPLPLLFNSRAGSKETEHHGFKTELAANTTTTTIFNQKSKAYIQFYSKFRTGHESMLRFHSG</sequence>
<dbReference type="AlphaFoldDB" id="A0A392TQ41"/>
<protein>
    <submittedName>
        <fullName evidence="2">Uncharacterized protein</fullName>
    </submittedName>
</protein>
<keyword evidence="3" id="KW-1185">Reference proteome</keyword>
<name>A0A392TQ41_9FABA</name>